<evidence type="ECO:0008006" key="3">
    <source>
        <dbReference type="Google" id="ProtNLM"/>
    </source>
</evidence>
<dbReference type="AlphaFoldDB" id="A0A3B0QU48"/>
<evidence type="ECO:0000256" key="1">
    <source>
        <dbReference type="SAM" id="MobiDB-lite"/>
    </source>
</evidence>
<reference evidence="2" key="1">
    <citation type="submission" date="2018-06" db="EMBL/GenBank/DDBJ databases">
        <authorList>
            <person name="Zhirakovskaya E."/>
        </authorList>
    </citation>
    <scope>NUCLEOTIDE SEQUENCE</scope>
</reference>
<protein>
    <recommendedName>
        <fullName evidence="3">PilZ domain-containing protein</fullName>
    </recommendedName>
</protein>
<evidence type="ECO:0000313" key="2">
    <source>
        <dbReference type="EMBL" id="VAV83589.1"/>
    </source>
</evidence>
<organism evidence="2">
    <name type="scientific">hydrothermal vent metagenome</name>
    <dbReference type="NCBI Taxonomy" id="652676"/>
    <lineage>
        <taxon>unclassified sequences</taxon>
        <taxon>metagenomes</taxon>
        <taxon>ecological metagenomes</taxon>
    </lineage>
</organism>
<feature type="compositionally biased region" description="Basic and acidic residues" evidence="1">
    <location>
        <begin position="8"/>
        <end position="17"/>
    </location>
</feature>
<name>A0A3B0QU48_9ZZZZ</name>
<feature type="region of interest" description="Disordered" evidence="1">
    <location>
        <begin position="1"/>
        <end position="52"/>
    </location>
</feature>
<gene>
    <name evidence="2" type="ORF">MNBD_DELTA01-2101</name>
</gene>
<accession>A0A3B0QU48</accession>
<dbReference type="EMBL" id="UOEA01000043">
    <property type="protein sequence ID" value="VAV83589.1"/>
    <property type="molecule type" value="Genomic_DNA"/>
</dbReference>
<sequence>MAEEEKDNSEAAEEKGETLASEPQQAADNEPAGSESPVGGGGADSAGSSDEKRIITVEGEKKVISSAGEVRNWESERQYFRVFFPDAETPVLTIDGIDYDVVDASEKGIKFKKKLEGECPFEADQMIDCSFTLKTGESCLVKGKVLRVLPAMVVLILTDGISFRLLMSEQRRFISIYKHVYKE</sequence>
<proteinExistence type="predicted"/>